<proteinExistence type="predicted"/>
<gene>
    <name evidence="1" type="ORF">CUNI_LOCUS17473</name>
</gene>
<dbReference type="Proteomes" id="UP000678393">
    <property type="component" value="Unassembled WGS sequence"/>
</dbReference>
<dbReference type="PANTHER" id="PTHR21053:SF2">
    <property type="entry name" value="TRANSCRIPTION ELONGATION FACTOR, MITOCHONDRIAL"/>
    <property type="match status" value="1"/>
</dbReference>
<dbReference type="Pfam" id="PF12836">
    <property type="entry name" value="HHH_3"/>
    <property type="match status" value="1"/>
</dbReference>
<comment type="caution">
    <text evidence="1">The sequence shown here is derived from an EMBL/GenBank/DDBJ whole genome shotgun (WGS) entry which is preliminary data.</text>
</comment>
<keyword evidence="2" id="KW-1185">Reference proteome</keyword>
<dbReference type="Gene3D" id="1.10.150.280">
    <property type="entry name" value="AF1531-like domain"/>
    <property type="match status" value="1"/>
</dbReference>
<dbReference type="InterPro" id="IPR010994">
    <property type="entry name" value="RuvA_2-like"/>
</dbReference>
<dbReference type="PANTHER" id="PTHR21053">
    <property type="entry name" value="TRANSCRIPTION ELONGATION FACTOR, MITOCHONDRIAL"/>
    <property type="match status" value="1"/>
</dbReference>
<dbReference type="AlphaFoldDB" id="A0A8S3ZWC9"/>
<organism evidence="1 2">
    <name type="scientific">Candidula unifasciata</name>
    <dbReference type="NCBI Taxonomy" id="100452"/>
    <lineage>
        <taxon>Eukaryota</taxon>
        <taxon>Metazoa</taxon>
        <taxon>Spiralia</taxon>
        <taxon>Lophotrochozoa</taxon>
        <taxon>Mollusca</taxon>
        <taxon>Gastropoda</taxon>
        <taxon>Heterobranchia</taxon>
        <taxon>Euthyneura</taxon>
        <taxon>Panpulmonata</taxon>
        <taxon>Eupulmonata</taxon>
        <taxon>Stylommatophora</taxon>
        <taxon>Helicina</taxon>
        <taxon>Helicoidea</taxon>
        <taxon>Geomitridae</taxon>
        <taxon>Candidula</taxon>
    </lineage>
</organism>
<dbReference type="OrthoDB" id="5949570at2759"/>
<dbReference type="GO" id="GO:0030337">
    <property type="term" value="F:DNA polymerase processivity factor activity"/>
    <property type="evidence" value="ECO:0007669"/>
    <property type="project" value="TreeGrafter"/>
</dbReference>
<dbReference type="InterPro" id="IPR039150">
    <property type="entry name" value="TEFM"/>
</dbReference>
<reference evidence="1" key="1">
    <citation type="submission" date="2021-04" db="EMBL/GenBank/DDBJ databases">
        <authorList>
            <consortium name="Molecular Ecology Group"/>
        </authorList>
    </citation>
    <scope>NUCLEOTIDE SEQUENCE</scope>
</reference>
<name>A0A8S3ZWC9_9EUPU</name>
<evidence type="ECO:0000313" key="2">
    <source>
        <dbReference type="Proteomes" id="UP000678393"/>
    </source>
</evidence>
<dbReference type="GO" id="GO:0006392">
    <property type="term" value="P:transcription elongation by mitochondrial RNA polymerase"/>
    <property type="evidence" value="ECO:0007669"/>
    <property type="project" value="InterPro"/>
</dbReference>
<sequence>MGVMCGRLCGPGIHTESAHRTDEDKILHYLNTLSAQEMRQEKNISLRLSELLCQYRELNGPFQTLKDVEKIKYIGFKSFKTLCERLTAGSVKTQKVSMDSEDSFWKYISPELTPQFIQSIATVTSLEFSLDSVYFSTITQDLQVLDWNHINLLTSNCQKQTPSHILDEAVRVYKHLPKSSIILIENRVSRKITTAYLQYLLFIARLQMALQTLINEDLTTSGQHKVFHIKDSFVTKSFHLRIGGERVSGQNIVQQIQEYEFSPAVSAAAKFWHRYNELDQDVVKERYANCLLLSLAFCRQVFVNKSLSSTDRIQQ</sequence>
<dbReference type="SUPFAM" id="SSF47781">
    <property type="entry name" value="RuvA domain 2-like"/>
    <property type="match status" value="1"/>
</dbReference>
<accession>A0A8S3ZWC9</accession>
<dbReference type="GO" id="GO:0042645">
    <property type="term" value="C:mitochondrial nucleoid"/>
    <property type="evidence" value="ECO:0007669"/>
    <property type="project" value="TreeGrafter"/>
</dbReference>
<protein>
    <recommendedName>
        <fullName evidence="3">Transcription elongation factor, mitochondrial</fullName>
    </recommendedName>
</protein>
<evidence type="ECO:0008006" key="3">
    <source>
        <dbReference type="Google" id="ProtNLM"/>
    </source>
</evidence>
<evidence type="ECO:0000313" key="1">
    <source>
        <dbReference type="EMBL" id="CAG5131915.1"/>
    </source>
</evidence>
<dbReference type="EMBL" id="CAJHNH020004946">
    <property type="protein sequence ID" value="CAG5131915.1"/>
    <property type="molecule type" value="Genomic_DNA"/>
</dbReference>